<reference evidence="3 4" key="1">
    <citation type="submission" date="2015-08" db="EMBL/GenBank/DDBJ databases">
        <title>Draft genome sequence of cellulolytic and xylanolytic Paenibacillus sp. A59, isolated from a decaying forest soil from Patagonia, Argentina.</title>
        <authorList>
            <person name="Ghio S."/>
            <person name="Caceres A.M."/>
            <person name="Talia P."/>
            <person name="Grasso D."/>
            <person name="Campos E."/>
        </authorList>
    </citation>
    <scope>NUCLEOTIDE SEQUENCE [LARGE SCALE GENOMIC DNA]</scope>
    <source>
        <strain evidence="3 4">A59</strain>
    </source>
</reference>
<dbReference type="PATRIC" id="fig|1705561.3.peg.3653"/>
<dbReference type="AlphaFoldDB" id="A0A0N0UHD3"/>
<dbReference type="SUPFAM" id="SSF53335">
    <property type="entry name" value="S-adenosyl-L-methionine-dependent methyltransferases"/>
    <property type="match status" value="1"/>
</dbReference>
<keyword evidence="3" id="KW-0489">Methyltransferase</keyword>
<feature type="domain" description="Methyltransferase" evidence="2">
    <location>
        <begin position="58"/>
        <end position="155"/>
    </location>
</feature>
<dbReference type="GO" id="GO:0032259">
    <property type="term" value="P:methylation"/>
    <property type="evidence" value="ECO:0007669"/>
    <property type="project" value="UniProtKB-KW"/>
</dbReference>
<dbReference type="InterPro" id="IPR029063">
    <property type="entry name" value="SAM-dependent_MTases_sf"/>
</dbReference>
<dbReference type="Proteomes" id="UP000037688">
    <property type="component" value="Unassembled WGS sequence"/>
</dbReference>
<dbReference type="InterPro" id="IPR041698">
    <property type="entry name" value="Methyltransf_25"/>
</dbReference>
<keyword evidence="1 3" id="KW-0808">Transferase</keyword>
<comment type="caution">
    <text evidence="3">The sequence shown here is derived from an EMBL/GenBank/DDBJ whole genome shotgun (WGS) entry which is preliminary data.</text>
</comment>
<dbReference type="Gene3D" id="3.40.50.150">
    <property type="entry name" value="Vaccinia Virus protein VP39"/>
    <property type="match status" value="1"/>
</dbReference>
<protein>
    <submittedName>
        <fullName evidence="3">SAM-dependent methyltransferase</fullName>
    </submittedName>
</protein>
<gene>
    <name evidence="3" type="ORF">AMS66_17740</name>
</gene>
<sequence>MRSVVSMDHNQSSMSWDTADENRYEQSIALKIPGYSHMHDLMERLLAASITDNNEAKILIVGAGGGKEMALLGTRHVGWTFTGVDPSQRMLQLAERRVQEAGINARVQLKSMTVEALPEEGVYDGATSMLMLHFIQGMESKRRFLSNLATRLKPGAPLIIAAVNADLRSPVYSTMMQAWQDHMLSNSVQPEEWERFAASLGRESDPISSELMIELLAECGFSHITRYFGAFWVEGYYAKRI</sequence>
<proteinExistence type="predicted"/>
<dbReference type="GO" id="GO:0008168">
    <property type="term" value="F:methyltransferase activity"/>
    <property type="evidence" value="ECO:0007669"/>
    <property type="project" value="UniProtKB-KW"/>
</dbReference>
<dbReference type="PANTHER" id="PTHR43861">
    <property type="entry name" value="TRANS-ACONITATE 2-METHYLTRANSFERASE-RELATED"/>
    <property type="match status" value="1"/>
</dbReference>
<evidence type="ECO:0000313" key="3">
    <source>
        <dbReference type="EMBL" id="KOY15085.1"/>
    </source>
</evidence>
<accession>A0A0N0UHD3</accession>
<keyword evidence="4" id="KW-1185">Reference proteome</keyword>
<name>A0A0N0UHD3_9BACL</name>
<dbReference type="EMBL" id="LITU01000065">
    <property type="protein sequence ID" value="KOY15085.1"/>
    <property type="molecule type" value="Genomic_DNA"/>
</dbReference>
<organism evidence="3 4">
    <name type="scientific">Paenibacillus xylanivorans</name>
    <dbReference type="NCBI Taxonomy" id="1705561"/>
    <lineage>
        <taxon>Bacteria</taxon>
        <taxon>Bacillati</taxon>
        <taxon>Bacillota</taxon>
        <taxon>Bacilli</taxon>
        <taxon>Bacillales</taxon>
        <taxon>Paenibacillaceae</taxon>
        <taxon>Paenibacillus</taxon>
    </lineage>
</organism>
<evidence type="ECO:0000256" key="1">
    <source>
        <dbReference type="ARBA" id="ARBA00022679"/>
    </source>
</evidence>
<dbReference type="Pfam" id="PF13649">
    <property type="entry name" value="Methyltransf_25"/>
    <property type="match status" value="1"/>
</dbReference>
<evidence type="ECO:0000259" key="2">
    <source>
        <dbReference type="Pfam" id="PF13649"/>
    </source>
</evidence>
<dbReference type="CDD" id="cd02440">
    <property type="entry name" value="AdoMet_MTases"/>
    <property type="match status" value="1"/>
</dbReference>
<evidence type="ECO:0000313" key="4">
    <source>
        <dbReference type="Proteomes" id="UP000037688"/>
    </source>
</evidence>